<evidence type="ECO:0000256" key="6">
    <source>
        <dbReference type="ARBA" id="ARBA00023015"/>
    </source>
</evidence>
<evidence type="ECO:0000256" key="5">
    <source>
        <dbReference type="ARBA" id="ARBA00022833"/>
    </source>
</evidence>
<reference evidence="13 14" key="1">
    <citation type="journal article" date="2019" name="Mol. Ecol. Resour.">
        <title>Chromosome-level genome assembly of Triplophysa tibetana, a fish adapted to the harsh high-altitude environment of the Tibetan Plateau.</title>
        <authorList>
            <person name="Yang X."/>
            <person name="Liu H."/>
            <person name="Ma Z."/>
            <person name="Zou Y."/>
            <person name="Zou M."/>
            <person name="Mao Y."/>
            <person name="Li X."/>
            <person name="Wang H."/>
            <person name="Chen T."/>
            <person name="Wang W."/>
            <person name="Yang R."/>
        </authorList>
    </citation>
    <scope>NUCLEOTIDE SEQUENCE [LARGE SCALE GENOMIC DNA]</scope>
    <source>
        <strain evidence="13">TTIB1903HZAU</strain>
        <tissue evidence="13">Muscle</tissue>
    </source>
</reference>
<protein>
    <recommendedName>
        <fullName evidence="12">C2H2-type domain-containing protein</fullName>
    </recommendedName>
</protein>
<feature type="domain" description="C2H2-type" evidence="12">
    <location>
        <begin position="295"/>
        <end position="322"/>
    </location>
</feature>
<keyword evidence="3" id="KW-0677">Repeat</keyword>
<evidence type="ECO:0000256" key="4">
    <source>
        <dbReference type="ARBA" id="ARBA00022771"/>
    </source>
</evidence>
<comment type="similarity">
    <text evidence="9">Belongs to the sal C2H2-type zinc-finger protein family.</text>
</comment>
<dbReference type="Proteomes" id="UP000324632">
    <property type="component" value="Chromosome 21"/>
</dbReference>
<evidence type="ECO:0000256" key="9">
    <source>
        <dbReference type="ARBA" id="ARBA00038474"/>
    </source>
</evidence>
<keyword evidence="7" id="KW-0804">Transcription</keyword>
<dbReference type="AlphaFoldDB" id="A0A5A9N7B2"/>
<comment type="caution">
    <text evidence="13">The sequence shown here is derived from an EMBL/GenBank/DDBJ whole genome shotgun (WGS) entry which is preliminary data.</text>
</comment>
<keyword evidence="5" id="KW-0862">Zinc</keyword>
<keyword evidence="11" id="KW-0175">Coiled coil</keyword>
<evidence type="ECO:0000256" key="10">
    <source>
        <dbReference type="PROSITE-ProRule" id="PRU00042"/>
    </source>
</evidence>
<proteinExistence type="inferred from homology"/>
<keyword evidence="2" id="KW-0479">Metal-binding</keyword>
<dbReference type="FunFam" id="3.30.160.60:FF:000478">
    <property type="entry name" value="Zinc finger protein 133"/>
    <property type="match status" value="1"/>
</dbReference>
<evidence type="ECO:0000313" key="13">
    <source>
        <dbReference type="EMBL" id="KAA0705874.1"/>
    </source>
</evidence>
<dbReference type="SUPFAM" id="SSF57667">
    <property type="entry name" value="beta-beta-alpha zinc fingers"/>
    <property type="match status" value="2"/>
</dbReference>
<comment type="subcellular location">
    <subcellularLocation>
        <location evidence="1">Nucleus</location>
    </subcellularLocation>
</comment>
<evidence type="ECO:0000256" key="1">
    <source>
        <dbReference type="ARBA" id="ARBA00004123"/>
    </source>
</evidence>
<dbReference type="InterPro" id="IPR036236">
    <property type="entry name" value="Znf_C2H2_sf"/>
</dbReference>
<evidence type="ECO:0000256" key="7">
    <source>
        <dbReference type="ARBA" id="ARBA00023163"/>
    </source>
</evidence>
<dbReference type="GO" id="GO:0005634">
    <property type="term" value="C:nucleus"/>
    <property type="evidence" value="ECO:0007669"/>
    <property type="project" value="UniProtKB-SubCell"/>
</dbReference>
<keyword evidence="8" id="KW-0539">Nucleus</keyword>
<dbReference type="PANTHER" id="PTHR23233">
    <property type="entry name" value="SAL-LIKE PROTEIN"/>
    <property type="match status" value="1"/>
</dbReference>
<feature type="domain" description="C2H2-type" evidence="12">
    <location>
        <begin position="351"/>
        <end position="378"/>
    </location>
</feature>
<dbReference type="GO" id="GO:0000981">
    <property type="term" value="F:DNA-binding transcription factor activity, RNA polymerase II-specific"/>
    <property type="evidence" value="ECO:0007669"/>
    <property type="project" value="TreeGrafter"/>
</dbReference>
<dbReference type="PROSITE" id="PS50157">
    <property type="entry name" value="ZINC_FINGER_C2H2_2"/>
    <property type="match status" value="3"/>
</dbReference>
<evidence type="ECO:0000259" key="12">
    <source>
        <dbReference type="PROSITE" id="PS50157"/>
    </source>
</evidence>
<dbReference type="EMBL" id="SOYY01000021">
    <property type="protein sequence ID" value="KAA0705874.1"/>
    <property type="molecule type" value="Genomic_DNA"/>
</dbReference>
<dbReference type="GO" id="GO:0008270">
    <property type="term" value="F:zinc ion binding"/>
    <property type="evidence" value="ECO:0007669"/>
    <property type="project" value="UniProtKB-KW"/>
</dbReference>
<evidence type="ECO:0000256" key="11">
    <source>
        <dbReference type="SAM" id="Coils"/>
    </source>
</evidence>
<dbReference type="SMART" id="SM00355">
    <property type="entry name" value="ZnF_C2H2"/>
    <property type="match status" value="3"/>
</dbReference>
<feature type="coiled-coil region" evidence="11">
    <location>
        <begin position="30"/>
        <end position="57"/>
    </location>
</feature>
<feature type="domain" description="C2H2-type" evidence="12">
    <location>
        <begin position="323"/>
        <end position="350"/>
    </location>
</feature>
<gene>
    <name evidence="13" type="ORF">E1301_Tti004636</name>
</gene>
<evidence type="ECO:0000256" key="2">
    <source>
        <dbReference type="ARBA" id="ARBA00022723"/>
    </source>
</evidence>
<evidence type="ECO:0000256" key="3">
    <source>
        <dbReference type="ARBA" id="ARBA00022737"/>
    </source>
</evidence>
<keyword evidence="6" id="KW-0805">Transcription regulation</keyword>
<evidence type="ECO:0000313" key="14">
    <source>
        <dbReference type="Proteomes" id="UP000324632"/>
    </source>
</evidence>
<sequence>MTKLQIINTFLTERLMAALNEIMDMIGGTVLQYETELESIQKDNEYLRRRLQEIEKQFDSNDAGTPTPEPASLPQHMKWRSSFETEPTEIYQDQVLDDQLTCTKVEEFSSQPLLVTEPHLSSSPIRSTLTAATDETFQISTFPCDIKTEPSENFDSQFTNVNTSTHSPLPHCTARLSAATDDHMSDFNIFSISNSTVDLESHNCSNNCHINTLNPRTLQMPINRSVLKTSCPETDFNSTTSYKNTDLGSPKIRIHDASTNGHLNVSINPPRHITTFGRESRLGRGKGRGKCQGKHVCSQCGKLFPHHSRLKVHMRIHTGEKPYACAQCGKRFNNDGTLRNHRRVHLQLRLYDCPVCSRSFKDAYTRRNHMRLHERPHQAN</sequence>
<evidence type="ECO:0000256" key="8">
    <source>
        <dbReference type="ARBA" id="ARBA00023242"/>
    </source>
</evidence>
<dbReference type="Gene3D" id="3.30.160.60">
    <property type="entry name" value="Classic Zinc Finger"/>
    <property type="match status" value="3"/>
</dbReference>
<dbReference type="InterPro" id="IPR051565">
    <property type="entry name" value="Sal_C2H2-zinc-finger"/>
</dbReference>
<dbReference type="GO" id="GO:0000978">
    <property type="term" value="F:RNA polymerase II cis-regulatory region sequence-specific DNA binding"/>
    <property type="evidence" value="ECO:0007669"/>
    <property type="project" value="TreeGrafter"/>
</dbReference>
<accession>A0A5A9N7B2</accession>
<keyword evidence="14" id="KW-1185">Reference proteome</keyword>
<dbReference type="PROSITE" id="PS00028">
    <property type="entry name" value="ZINC_FINGER_C2H2_1"/>
    <property type="match status" value="3"/>
</dbReference>
<dbReference type="FunFam" id="3.30.160.60:FF:000557">
    <property type="entry name" value="zinc finger and SCAN domain-containing protein 29"/>
    <property type="match status" value="1"/>
</dbReference>
<dbReference type="PANTHER" id="PTHR23233:SF88">
    <property type="entry name" value="ZINC FINGER PROTEIN 721 ISOFORM X5"/>
    <property type="match status" value="1"/>
</dbReference>
<dbReference type="Pfam" id="PF00096">
    <property type="entry name" value="zf-C2H2"/>
    <property type="match status" value="3"/>
</dbReference>
<dbReference type="InterPro" id="IPR013087">
    <property type="entry name" value="Znf_C2H2_type"/>
</dbReference>
<organism evidence="13 14">
    <name type="scientific">Triplophysa tibetana</name>
    <dbReference type="NCBI Taxonomy" id="1572043"/>
    <lineage>
        <taxon>Eukaryota</taxon>
        <taxon>Metazoa</taxon>
        <taxon>Chordata</taxon>
        <taxon>Craniata</taxon>
        <taxon>Vertebrata</taxon>
        <taxon>Euteleostomi</taxon>
        <taxon>Actinopterygii</taxon>
        <taxon>Neopterygii</taxon>
        <taxon>Teleostei</taxon>
        <taxon>Ostariophysi</taxon>
        <taxon>Cypriniformes</taxon>
        <taxon>Nemacheilidae</taxon>
        <taxon>Triplophysa</taxon>
    </lineage>
</organism>
<name>A0A5A9N7B2_9TELE</name>
<keyword evidence="4 10" id="KW-0863">Zinc-finger</keyword>